<feature type="compositionally biased region" description="Basic and acidic residues" evidence="1">
    <location>
        <begin position="98"/>
        <end position="107"/>
    </location>
</feature>
<dbReference type="EMBL" id="MCFK01005443">
    <property type="protein sequence ID" value="RKF60088.1"/>
    <property type="molecule type" value="Genomic_DNA"/>
</dbReference>
<dbReference type="Proteomes" id="UP000286134">
    <property type="component" value="Unassembled WGS sequence"/>
</dbReference>
<evidence type="ECO:0000256" key="1">
    <source>
        <dbReference type="SAM" id="MobiDB-lite"/>
    </source>
</evidence>
<feature type="compositionally biased region" description="Polar residues" evidence="1">
    <location>
        <begin position="88"/>
        <end position="97"/>
    </location>
</feature>
<feature type="region of interest" description="Disordered" evidence="1">
    <location>
        <begin position="82"/>
        <end position="107"/>
    </location>
</feature>
<keyword evidence="3" id="KW-1185">Reference proteome</keyword>
<dbReference type="AlphaFoldDB" id="A0A420HRN5"/>
<organism evidence="2 3">
    <name type="scientific">Erysiphe neolycopersici</name>
    <dbReference type="NCBI Taxonomy" id="212602"/>
    <lineage>
        <taxon>Eukaryota</taxon>
        <taxon>Fungi</taxon>
        <taxon>Dikarya</taxon>
        <taxon>Ascomycota</taxon>
        <taxon>Pezizomycotina</taxon>
        <taxon>Leotiomycetes</taxon>
        <taxon>Erysiphales</taxon>
        <taxon>Erysiphaceae</taxon>
        <taxon>Erysiphe</taxon>
    </lineage>
</organism>
<name>A0A420HRN5_9PEZI</name>
<proteinExistence type="predicted"/>
<protein>
    <submittedName>
        <fullName evidence="2">Uncharacterized protein</fullName>
    </submittedName>
</protein>
<sequence length="107" mass="12172">MNGFDMQNHLRNVGWANPVIEPPVSTYLIIQQKLPPRLIQMKDLKVNPINHVKNLITDADLSIGLPVGDEDINTNLRREVEIKRHPTEPTSVNNNQKNKAEIFGKLN</sequence>
<accession>A0A420HRN5</accession>
<evidence type="ECO:0000313" key="2">
    <source>
        <dbReference type="EMBL" id="RKF60088.1"/>
    </source>
</evidence>
<gene>
    <name evidence="2" type="ORF">OnM2_054068</name>
</gene>
<evidence type="ECO:0000313" key="3">
    <source>
        <dbReference type="Proteomes" id="UP000286134"/>
    </source>
</evidence>
<reference evidence="2 3" key="1">
    <citation type="journal article" date="2018" name="BMC Genomics">
        <title>Comparative genome analyses reveal sequence features reflecting distinct modes of host-adaptation between dicot and monocot powdery mildew.</title>
        <authorList>
            <person name="Wu Y."/>
            <person name="Ma X."/>
            <person name="Pan Z."/>
            <person name="Kale S.D."/>
            <person name="Song Y."/>
            <person name="King H."/>
            <person name="Zhang Q."/>
            <person name="Presley C."/>
            <person name="Deng X."/>
            <person name="Wei C.I."/>
            <person name="Xiao S."/>
        </authorList>
    </citation>
    <scope>NUCLEOTIDE SEQUENCE [LARGE SCALE GENOMIC DNA]</scope>
    <source>
        <strain evidence="2">UMSG2</strain>
    </source>
</reference>
<comment type="caution">
    <text evidence="2">The sequence shown here is derived from an EMBL/GenBank/DDBJ whole genome shotgun (WGS) entry which is preliminary data.</text>
</comment>